<dbReference type="OrthoDB" id="6096234at2759"/>
<dbReference type="PANTHER" id="PTHR16125">
    <property type="entry name" value="TRANSMEMBRANE PROTEIN 74"/>
    <property type="match status" value="1"/>
</dbReference>
<feature type="transmembrane region" description="Helical" evidence="2">
    <location>
        <begin position="72"/>
        <end position="95"/>
    </location>
</feature>
<feature type="transmembrane region" description="Helical" evidence="2">
    <location>
        <begin position="20"/>
        <end position="42"/>
    </location>
</feature>
<protein>
    <submittedName>
        <fullName evidence="4">Uncharacterized protein LOC111121208</fullName>
    </submittedName>
</protein>
<gene>
    <name evidence="4" type="primary">LOC111121208</name>
</gene>
<keyword evidence="2" id="KW-1133">Transmembrane helix</keyword>
<reference evidence="4" key="1">
    <citation type="submission" date="2025-08" db="UniProtKB">
        <authorList>
            <consortium name="RefSeq"/>
        </authorList>
    </citation>
    <scope>IDENTIFICATION</scope>
    <source>
        <tissue evidence="4">Whole sample</tissue>
    </source>
</reference>
<evidence type="ECO:0000256" key="1">
    <source>
        <dbReference type="SAM" id="MobiDB-lite"/>
    </source>
</evidence>
<name>A0A8B8CUE8_CRAVI</name>
<dbReference type="KEGG" id="cvn:111121208"/>
<accession>A0A8B8CUE8</accession>
<keyword evidence="2" id="KW-0472">Membrane</keyword>
<dbReference type="InterPro" id="IPR029695">
    <property type="entry name" value="TMEM74-like"/>
</dbReference>
<sequence>MPWGGDEESHPESCSTQDVLVYTSAGLVVCGVICMVVGYIVPRDYTFNPYTRARDMEAIEIYYADLSLKLDLTIVIGMAFIAIGGIVMSTLITYVNCCETKTPATANSESTTIISTPGGRSYGTRAGTGPTRPPVHDDMAMWER</sequence>
<evidence type="ECO:0000256" key="2">
    <source>
        <dbReference type="SAM" id="Phobius"/>
    </source>
</evidence>
<keyword evidence="2" id="KW-0812">Transmembrane</keyword>
<proteinExistence type="predicted"/>
<dbReference type="Proteomes" id="UP000694844">
    <property type="component" value="Chromosome 2"/>
</dbReference>
<evidence type="ECO:0000313" key="4">
    <source>
        <dbReference type="RefSeq" id="XP_022318076.1"/>
    </source>
</evidence>
<keyword evidence="3" id="KW-1185">Reference proteome</keyword>
<organism evidence="3 4">
    <name type="scientific">Crassostrea virginica</name>
    <name type="common">Eastern oyster</name>
    <dbReference type="NCBI Taxonomy" id="6565"/>
    <lineage>
        <taxon>Eukaryota</taxon>
        <taxon>Metazoa</taxon>
        <taxon>Spiralia</taxon>
        <taxon>Lophotrochozoa</taxon>
        <taxon>Mollusca</taxon>
        <taxon>Bivalvia</taxon>
        <taxon>Autobranchia</taxon>
        <taxon>Pteriomorphia</taxon>
        <taxon>Ostreida</taxon>
        <taxon>Ostreoidea</taxon>
        <taxon>Ostreidae</taxon>
        <taxon>Crassostrea</taxon>
    </lineage>
</organism>
<dbReference type="RefSeq" id="XP_022318076.1">
    <property type="nucleotide sequence ID" value="XM_022462368.1"/>
</dbReference>
<dbReference type="GeneID" id="111121208"/>
<feature type="compositionally biased region" description="Basic and acidic residues" evidence="1">
    <location>
        <begin position="134"/>
        <end position="144"/>
    </location>
</feature>
<evidence type="ECO:0000313" key="3">
    <source>
        <dbReference type="Proteomes" id="UP000694844"/>
    </source>
</evidence>
<feature type="region of interest" description="Disordered" evidence="1">
    <location>
        <begin position="117"/>
        <end position="144"/>
    </location>
</feature>
<dbReference type="PANTHER" id="PTHR16125:SF1">
    <property type="entry name" value="TRANSMEMBRANE PROTEIN 74B-LIKE"/>
    <property type="match status" value="1"/>
</dbReference>
<dbReference type="AlphaFoldDB" id="A0A8B8CUE8"/>